<evidence type="ECO:0000256" key="1">
    <source>
        <dbReference type="SAM" id="MobiDB-lite"/>
    </source>
</evidence>
<organism evidence="2 3">
    <name type="scientific">Nocardioides dubius</name>
    <dbReference type="NCBI Taxonomy" id="317019"/>
    <lineage>
        <taxon>Bacteria</taxon>
        <taxon>Bacillati</taxon>
        <taxon>Actinomycetota</taxon>
        <taxon>Actinomycetes</taxon>
        <taxon>Propionibacteriales</taxon>
        <taxon>Nocardioidaceae</taxon>
        <taxon>Nocardioides</taxon>
    </lineage>
</organism>
<feature type="region of interest" description="Disordered" evidence="1">
    <location>
        <begin position="14"/>
        <end position="37"/>
    </location>
</feature>
<comment type="caution">
    <text evidence="2">The sequence shown here is derived from an EMBL/GenBank/DDBJ whole genome shotgun (WGS) entry which is preliminary data.</text>
</comment>
<dbReference type="Proteomes" id="UP001501581">
    <property type="component" value="Unassembled WGS sequence"/>
</dbReference>
<evidence type="ECO:0000313" key="2">
    <source>
        <dbReference type="EMBL" id="GAA1111766.1"/>
    </source>
</evidence>
<protein>
    <submittedName>
        <fullName evidence="2">Uncharacterized protein</fullName>
    </submittedName>
</protein>
<name>A0ABN1U131_9ACTN</name>
<gene>
    <name evidence="2" type="ORF">GCM10009668_36510</name>
</gene>
<sequence>MLFLGAVPRVADHAAGAASSDGPRPGLPRHTGAGPWVGVAQGGITETKRAKQWVRVPMQVTTAFTHTTTVWPETYRREVINTNWVYLMAEPGARYNYGLSAPFQVNAIAFGTIPVTATLRLSQERTPEGLPEPLAVRAVDEAYTGDGHKPPDWPSYQKFHDTDISAALYVEVEGLRVDGTDLRLRAGCRTASAATLDLHGEGFFDNDPDVEARGVYATGKFTVIMGGLLTGTADVPAFHRCRTRTGEDVSQLLTSTISGEGNAVTLHAGGGFSCGRFPNVGEYQPEVGCPAGTPPTVPLP</sequence>
<evidence type="ECO:0000313" key="3">
    <source>
        <dbReference type="Proteomes" id="UP001501581"/>
    </source>
</evidence>
<proteinExistence type="predicted"/>
<reference evidence="2 3" key="1">
    <citation type="journal article" date="2019" name="Int. J. Syst. Evol. Microbiol.">
        <title>The Global Catalogue of Microorganisms (GCM) 10K type strain sequencing project: providing services to taxonomists for standard genome sequencing and annotation.</title>
        <authorList>
            <consortium name="The Broad Institute Genomics Platform"/>
            <consortium name="The Broad Institute Genome Sequencing Center for Infectious Disease"/>
            <person name="Wu L."/>
            <person name="Ma J."/>
        </authorList>
    </citation>
    <scope>NUCLEOTIDE SEQUENCE [LARGE SCALE GENOMIC DNA]</scope>
    <source>
        <strain evidence="2 3">JCM 13008</strain>
    </source>
</reference>
<accession>A0ABN1U131</accession>
<dbReference type="EMBL" id="BAAALG010000013">
    <property type="protein sequence ID" value="GAA1111766.1"/>
    <property type="molecule type" value="Genomic_DNA"/>
</dbReference>
<keyword evidence="3" id="KW-1185">Reference proteome</keyword>